<evidence type="ECO:0000256" key="1">
    <source>
        <dbReference type="PROSITE-ProRule" id="PRU00473"/>
    </source>
</evidence>
<keyword evidence="6" id="KW-1185">Reference proteome</keyword>
<keyword evidence="1" id="KW-0472">Membrane</keyword>
<feature type="region of interest" description="Disordered" evidence="2">
    <location>
        <begin position="189"/>
        <end position="239"/>
    </location>
</feature>
<dbReference type="InterPro" id="IPR006665">
    <property type="entry name" value="OmpA-like"/>
</dbReference>
<dbReference type="PANTHER" id="PTHR30329:SF21">
    <property type="entry name" value="LIPOPROTEIN YIAD-RELATED"/>
    <property type="match status" value="1"/>
</dbReference>
<feature type="region of interest" description="Disordered" evidence="2">
    <location>
        <begin position="289"/>
        <end position="310"/>
    </location>
</feature>
<proteinExistence type="predicted"/>
<feature type="compositionally biased region" description="Low complexity" evidence="2">
    <location>
        <begin position="359"/>
        <end position="368"/>
    </location>
</feature>
<feature type="compositionally biased region" description="Acidic residues" evidence="2">
    <location>
        <begin position="190"/>
        <end position="239"/>
    </location>
</feature>
<evidence type="ECO:0000313" key="6">
    <source>
        <dbReference type="Proteomes" id="UP001243420"/>
    </source>
</evidence>
<dbReference type="RefSeq" id="WP_279964791.1">
    <property type="nucleotide sequence ID" value="NZ_CP122537.1"/>
</dbReference>
<organism evidence="5 6">
    <name type="scientific">Jannaschia ovalis</name>
    <dbReference type="NCBI Taxonomy" id="3038773"/>
    <lineage>
        <taxon>Bacteria</taxon>
        <taxon>Pseudomonadati</taxon>
        <taxon>Pseudomonadota</taxon>
        <taxon>Alphaproteobacteria</taxon>
        <taxon>Rhodobacterales</taxon>
        <taxon>Roseobacteraceae</taxon>
        <taxon>Jannaschia</taxon>
    </lineage>
</organism>
<dbReference type="PANTHER" id="PTHR30329">
    <property type="entry name" value="STATOR ELEMENT OF FLAGELLAR MOTOR COMPLEX"/>
    <property type="match status" value="1"/>
</dbReference>
<feature type="signal peptide" evidence="3">
    <location>
        <begin position="1"/>
        <end position="27"/>
    </location>
</feature>
<dbReference type="SUPFAM" id="SSF103088">
    <property type="entry name" value="OmpA-like"/>
    <property type="match status" value="1"/>
</dbReference>
<gene>
    <name evidence="5" type="ORF">P8627_13855</name>
</gene>
<dbReference type="Proteomes" id="UP001243420">
    <property type="component" value="Chromosome"/>
</dbReference>
<feature type="region of interest" description="Disordered" evidence="2">
    <location>
        <begin position="353"/>
        <end position="374"/>
    </location>
</feature>
<dbReference type="Gene3D" id="3.30.1330.60">
    <property type="entry name" value="OmpA-like domain"/>
    <property type="match status" value="1"/>
</dbReference>
<dbReference type="Pfam" id="PF00691">
    <property type="entry name" value="OmpA"/>
    <property type="match status" value="1"/>
</dbReference>
<evidence type="ECO:0000256" key="2">
    <source>
        <dbReference type="SAM" id="MobiDB-lite"/>
    </source>
</evidence>
<dbReference type="EMBL" id="CP122537">
    <property type="protein sequence ID" value="WGH78103.1"/>
    <property type="molecule type" value="Genomic_DNA"/>
</dbReference>
<name>A0ABY8LD38_9RHOB</name>
<evidence type="ECO:0000259" key="4">
    <source>
        <dbReference type="PROSITE" id="PS51123"/>
    </source>
</evidence>
<evidence type="ECO:0000256" key="3">
    <source>
        <dbReference type="SAM" id="SignalP"/>
    </source>
</evidence>
<feature type="compositionally biased region" description="Low complexity" evidence="2">
    <location>
        <begin position="293"/>
        <end position="310"/>
    </location>
</feature>
<accession>A0ABY8LD38</accession>
<dbReference type="CDD" id="cd07185">
    <property type="entry name" value="OmpA_C-like"/>
    <property type="match status" value="1"/>
</dbReference>
<evidence type="ECO:0000313" key="5">
    <source>
        <dbReference type="EMBL" id="WGH78103.1"/>
    </source>
</evidence>
<dbReference type="InterPro" id="IPR036737">
    <property type="entry name" value="OmpA-like_sf"/>
</dbReference>
<feature type="chain" id="PRO_5047430892" evidence="3">
    <location>
        <begin position="28"/>
        <end position="707"/>
    </location>
</feature>
<dbReference type="PROSITE" id="PS51123">
    <property type="entry name" value="OMPA_2"/>
    <property type="match status" value="1"/>
</dbReference>
<protein>
    <submittedName>
        <fullName evidence="5">OmpA family protein</fullName>
    </submittedName>
</protein>
<reference evidence="5 6" key="1">
    <citation type="submission" date="2023-04" db="EMBL/GenBank/DDBJ databases">
        <title>Jannaschia ovalis sp. nov., a marine bacterium isolated from sea tidal flat.</title>
        <authorList>
            <person name="Kwon D.Y."/>
            <person name="Kim J.-J."/>
        </authorList>
    </citation>
    <scope>NUCLEOTIDE SEQUENCE [LARGE SCALE GENOMIC DNA]</scope>
    <source>
        <strain evidence="5 6">GRR-S6-38</strain>
    </source>
</reference>
<dbReference type="InterPro" id="IPR050330">
    <property type="entry name" value="Bact_OuterMem_StrucFunc"/>
</dbReference>
<keyword evidence="3" id="KW-0732">Signal</keyword>
<feature type="domain" description="OmpA-like" evidence="4">
    <location>
        <begin position="580"/>
        <end position="700"/>
    </location>
</feature>
<sequence>MRRSFRSTTALVASAALVLPPLVPAFAQDAARDQIAADCVAEFNNPPSQLECYVGALAAAGIEATEEDLRIQRFTGAGEGRAAGAGDEVEETLGLDQPAPEEPIATGQTEGGVGADLVPEDSDGEVATQTGVTAGADSAVIESVTENLPDTSAEQLIEGAENADDGVVDPATTLLQDGVEDGAEALREALEEEAEEAPAAEAEAEPEAEVATEADVEAEAEPEAEVATEAEAAPETDADMATEAPLATETETEEAVIVSDEPVDQAVEEIAEEPAADPVVVPAEEVATEEPAVEPAAPAAPETAEAPEAADVETVLESAIAEEIAAQPEPELTAEQEEARSDVAAALGALDIPEEEGSAATTAAAAAAPMEEEPQEGVAVQEQTLTAEDVRTSDEDFATRAVVTAPAAQEESGLSNAEKFALGALGVLAVGTILNNRARVVSNSGDRVVVQRDDGALQVLKDDDALLRQAGSNVRTETFNDGSTRTIVSREDGSRVVTVRDASLRVLRRTLIQPDGSEVILIDDTAAFEPVDVATLPPAPIVTPSTRTGTDDALRAALAREAELDRRFSLAQVRNIAEVRALAPAFEVDTVTFASGSAAIAPEQAENLTGLAREVLDAIRDNPREVFLVEGHTDAVGDAAYNLALSDRRAETLALALNEYFGVPVENMVVQGYGERFLKVNTQGDERANRRATVRRITNLLQTAAAN</sequence>